<name>A0A843TMJ8_COLES</name>
<dbReference type="InterPro" id="IPR000073">
    <property type="entry name" value="AB_hydrolase_1"/>
</dbReference>
<reference evidence="3" key="1">
    <citation type="submission" date="2017-07" db="EMBL/GenBank/DDBJ databases">
        <title>Taro Niue Genome Assembly and Annotation.</title>
        <authorList>
            <person name="Atibalentja N."/>
            <person name="Keating K."/>
            <person name="Fields C.J."/>
        </authorList>
    </citation>
    <scope>NUCLEOTIDE SEQUENCE</scope>
    <source>
        <strain evidence="3">Niue_2</strain>
        <tissue evidence="3">Leaf</tissue>
    </source>
</reference>
<organism evidence="3 4">
    <name type="scientific">Colocasia esculenta</name>
    <name type="common">Wild taro</name>
    <name type="synonym">Arum esculentum</name>
    <dbReference type="NCBI Taxonomy" id="4460"/>
    <lineage>
        <taxon>Eukaryota</taxon>
        <taxon>Viridiplantae</taxon>
        <taxon>Streptophyta</taxon>
        <taxon>Embryophyta</taxon>
        <taxon>Tracheophyta</taxon>
        <taxon>Spermatophyta</taxon>
        <taxon>Magnoliopsida</taxon>
        <taxon>Liliopsida</taxon>
        <taxon>Araceae</taxon>
        <taxon>Aroideae</taxon>
        <taxon>Colocasieae</taxon>
        <taxon>Colocasia</taxon>
    </lineage>
</organism>
<dbReference type="SUPFAM" id="SSF53474">
    <property type="entry name" value="alpha/beta-Hydrolases"/>
    <property type="match status" value="1"/>
</dbReference>
<dbReference type="OrthoDB" id="6431331at2759"/>
<dbReference type="AlphaFoldDB" id="A0A843TMJ8"/>
<feature type="compositionally biased region" description="Basic and acidic residues" evidence="1">
    <location>
        <begin position="91"/>
        <end position="100"/>
    </location>
</feature>
<accession>A0A843TMJ8</accession>
<dbReference type="Gene3D" id="3.40.50.1820">
    <property type="entry name" value="alpha/beta hydrolase"/>
    <property type="match status" value="1"/>
</dbReference>
<dbReference type="Pfam" id="PF00561">
    <property type="entry name" value="Abhydrolase_1"/>
    <property type="match status" value="1"/>
</dbReference>
<evidence type="ECO:0000313" key="3">
    <source>
        <dbReference type="EMBL" id="MQL70693.1"/>
    </source>
</evidence>
<evidence type="ECO:0000313" key="4">
    <source>
        <dbReference type="Proteomes" id="UP000652761"/>
    </source>
</evidence>
<gene>
    <name evidence="3" type="ORF">Taro_003017</name>
</gene>
<dbReference type="Proteomes" id="UP000652761">
    <property type="component" value="Unassembled WGS sequence"/>
</dbReference>
<comment type="caution">
    <text evidence="3">The sequence shown here is derived from an EMBL/GenBank/DDBJ whole genome shotgun (WGS) entry which is preliminary data.</text>
</comment>
<evidence type="ECO:0000259" key="2">
    <source>
        <dbReference type="Pfam" id="PF00561"/>
    </source>
</evidence>
<feature type="compositionally biased region" description="Basic residues" evidence="1">
    <location>
        <begin position="1"/>
        <end position="45"/>
    </location>
</feature>
<sequence>LRRRGSRRRRSRSGRRQRRRGRRRRRSTRGSRRRRSKRRRRYRKRKEAEEAEKKREEEHKRKQAEEEQKEEKRKEAEDAEKKMEEEEEEEEHKRKQLEDYRSYKAPNVNVSTYEPIFLSSQESTDTLPTGKKEGRQDYVTREVLGVDENDQPVACKDLKWRRLQEAGHRSCLAGDKRESLGRPSNMPVAVAVAGSEALGLGSRVGFSSGFPTFLPQEVEWIRDPAARRMARRIERLPVQISFADSPIMSSCVRPFRQQAEAKLPVVLLHGFDSSCLEWSYSYPLLEDAGLETWALDVLGWGFSELGALSRCHVDAKREHLYQLWRSYIRKPMILVGPSLGAAMAIDFAAHYPKAVSNLVLINASVYAEGTGILARLPRLAAYAGVSLLKSMPLRFYANTLAFKDISFFSNIDWTNVTGHEARGDGSGDRNGDGGGKGAVAGTRRTAFCPYRFYLMTFS</sequence>
<keyword evidence="4" id="KW-1185">Reference proteome</keyword>
<dbReference type="PRINTS" id="PR00111">
    <property type="entry name" value="ABHYDROLASE"/>
</dbReference>
<dbReference type="PANTHER" id="PTHR43689">
    <property type="entry name" value="HYDROLASE"/>
    <property type="match status" value="1"/>
</dbReference>
<dbReference type="PANTHER" id="PTHR43689:SF8">
    <property type="entry name" value="ALPHA_BETA-HYDROLASES SUPERFAMILY PROTEIN"/>
    <property type="match status" value="1"/>
</dbReference>
<proteinExistence type="predicted"/>
<protein>
    <recommendedName>
        <fullName evidence="2">AB hydrolase-1 domain-containing protein</fullName>
    </recommendedName>
</protein>
<feature type="non-terminal residue" evidence="3">
    <location>
        <position position="1"/>
    </location>
</feature>
<feature type="region of interest" description="Disordered" evidence="1">
    <location>
        <begin position="1"/>
        <end position="100"/>
    </location>
</feature>
<feature type="domain" description="AB hydrolase-1" evidence="2">
    <location>
        <begin position="264"/>
        <end position="363"/>
    </location>
</feature>
<dbReference type="InterPro" id="IPR029058">
    <property type="entry name" value="AB_hydrolase_fold"/>
</dbReference>
<feature type="compositionally biased region" description="Basic and acidic residues" evidence="1">
    <location>
        <begin position="46"/>
        <end position="84"/>
    </location>
</feature>
<dbReference type="EMBL" id="NMUH01000075">
    <property type="protein sequence ID" value="MQL70693.1"/>
    <property type="molecule type" value="Genomic_DNA"/>
</dbReference>
<evidence type="ECO:0000256" key="1">
    <source>
        <dbReference type="SAM" id="MobiDB-lite"/>
    </source>
</evidence>